<evidence type="ECO:0000256" key="2">
    <source>
        <dbReference type="SAM" id="MobiDB-lite"/>
    </source>
</evidence>
<evidence type="ECO:0000313" key="3">
    <source>
        <dbReference type="EMBL" id="KDQ14576.1"/>
    </source>
</evidence>
<gene>
    <name evidence="3" type="ORF">BOTBODRAFT_110101</name>
</gene>
<keyword evidence="1" id="KW-0175">Coiled coil</keyword>
<feature type="region of interest" description="Disordered" evidence="2">
    <location>
        <begin position="552"/>
        <end position="575"/>
    </location>
</feature>
<keyword evidence="4" id="KW-1185">Reference proteome</keyword>
<dbReference type="InParanoid" id="A0A067MSL5"/>
<evidence type="ECO:0008006" key="5">
    <source>
        <dbReference type="Google" id="ProtNLM"/>
    </source>
</evidence>
<dbReference type="Proteomes" id="UP000027195">
    <property type="component" value="Unassembled WGS sequence"/>
</dbReference>
<protein>
    <recommendedName>
        <fullName evidence="5">Myosin tail domain-containing protein</fullName>
    </recommendedName>
</protein>
<dbReference type="AlphaFoldDB" id="A0A067MSL5"/>
<evidence type="ECO:0000313" key="4">
    <source>
        <dbReference type="Proteomes" id="UP000027195"/>
    </source>
</evidence>
<feature type="coiled-coil region" evidence="1">
    <location>
        <begin position="304"/>
        <end position="434"/>
    </location>
</feature>
<organism evidence="3 4">
    <name type="scientific">Botryobasidium botryosum (strain FD-172 SS1)</name>
    <dbReference type="NCBI Taxonomy" id="930990"/>
    <lineage>
        <taxon>Eukaryota</taxon>
        <taxon>Fungi</taxon>
        <taxon>Dikarya</taxon>
        <taxon>Basidiomycota</taxon>
        <taxon>Agaricomycotina</taxon>
        <taxon>Agaricomycetes</taxon>
        <taxon>Cantharellales</taxon>
        <taxon>Botryobasidiaceae</taxon>
        <taxon>Botryobasidium</taxon>
    </lineage>
</organism>
<reference evidence="4" key="1">
    <citation type="journal article" date="2014" name="Proc. Natl. Acad. Sci. U.S.A.">
        <title>Extensive sampling of basidiomycete genomes demonstrates inadequacy of the white-rot/brown-rot paradigm for wood decay fungi.</title>
        <authorList>
            <person name="Riley R."/>
            <person name="Salamov A.A."/>
            <person name="Brown D.W."/>
            <person name="Nagy L.G."/>
            <person name="Floudas D."/>
            <person name="Held B.W."/>
            <person name="Levasseur A."/>
            <person name="Lombard V."/>
            <person name="Morin E."/>
            <person name="Otillar R."/>
            <person name="Lindquist E.A."/>
            <person name="Sun H."/>
            <person name="LaButti K.M."/>
            <person name="Schmutz J."/>
            <person name="Jabbour D."/>
            <person name="Luo H."/>
            <person name="Baker S.E."/>
            <person name="Pisabarro A.G."/>
            <person name="Walton J.D."/>
            <person name="Blanchette R.A."/>
            <person name="Henrissat B."/>
            <person name="Martin F."/>
            <person name="Cullen D."/>
            <person name="Hibbett D.S."/>
            <person name="Grigoriev I.V."/>
        </authorList>
    </citation>
    <scope>NUCLEOTIDE SEQUENCE [LARGE SCALE GENOMIC DNA]</scope>
    <source>
        <strain evidence="4">FD-172 SS1</strain>
    </source>
</reference>
<dbReference type="STRING" id="930990.A0A067MSL5"/>
<accession>A0A067MSL5</accession>
<evidence type="ECO:0000256" key="1">
    <source>
        <dbReference type="SAM" id="Coils"/>
    </source>
</evidence>
<dbReference type="HOGENOM" id="CLU_022770_0_0_1"/>
<name>A0A067MSL5_BOTB1</name>
<dbReference type="OrthoDB" id="6108017at2759"/>
<proteinExistence type="predicted"/>
<feature type="coiled-coil region" evidence="1">
    <location>
        <begin position="9"/>
        <end position="190"/>
    </location>
</feature>
<dbReference type="EMBL" id="KL198037">
    <property type="protein sequence ID" value="KDQ14576.1"/>
    <property type="molecule type" value="Genomic_DNA"/>
</dbReference>
<sequence length="575" mass="66441">MWGKYQNIITEERQSYSKLEESRKALLAQQRTTQIELEEQRLQVTELSQAKKQLQTELTDLKDTLEVEILAKNEETNLRRQLQSQVQELEISSSAATTITNELKEAVETYKTKAETYLSRLEEAEIAKAQSARAESFSRLSVAEAEQAQAEAVAERKAVEDRLASTEQQLRELEAKLEDDKQTIADLELFRQTAMEDMQSERDQHEKDLAERDFTIDQTRKKYQCALTLCLLELQFQRDGMSRLREENRKARSDLDELQLRYDDEVYSGTAWKKDKERLEVKISDLTAAYESSSTAQTEQATQIVSLVSQNRELRAILDEAEADRAALQTARRALETRLTDIAQDHMDQSKLSSDRIVQALTMEKQNLRNSLEEQTDKMALAMERLKKAESYANDCHLELVKIREENSQLEKTNASLEKQVKELNVRIVDHETKSYVSSPRQAPARRFESRFEELQNKFMQDKSDNAQAGRTPDRGVRDTKFQLAESERMRLRLEEEVKDYKNKVLSMRQALDELQNSESTLQLAKRRLERESAESKQRALGLERELERLHSRLERPSSVGLEYISPTPSGGSDS</sequence>